<dbReference type="EMBL" id="SLVJ01000009">
    <property type="protein sequence ID" value="TCM67351.1"/>
    <property type="molecule type" value="Genomic_DNA"/>
</dbReference>
<reference evidence="2 3" key="1">
    <citation type="submission" date="2019-03" db="EMBL/GenBank/DDBJ databases">
        <title>Genomic analyses of the natural microbiome of Caenorhabditis elegans.</title>
        <authorList>
            <person name="Samuel B."/>
        </authorList>
    </citation>
    <scope>NUCLEOTIDE SEQUENCE [LARGE SCALE GENOMIC DNA]</scope>
    <source>
        <strain evidence="2 3">JUb89</strain>
    </source>
</reference>
<name>A0A4R1XW19_ACICA</name>
<keyword evidence="1" id="KW-0812">Transmembrane</keyword>
<accession>A0A4R1XW19</accession>
<evidence type="ECO:0000256" key="1">
    <source>
        <dbReference type="SAM" id="Phobius"/>
    </source>
</evidence>
<keyword evidence="3" id="KW-1185">Reference proteome</keyword>
<feature type="transmembrane region" description="Helical" evidence="1">
    <location>
        <begin position="75"/>
        <end position="95"/>
    </location>
</feature>
<dbReference type="AlphaFoldDB" id="A0A4R1XW19"/>
<keyword evidence="1" id="KW-1133">Transmembrane helix</keyword>
<dbReference type="OrthoDB" id="6694140at2"/>
<feature type="transmembrane region" description="Helical" evidence="1">
    <location>
        <begin position="51"/>
        <end position="68"/>
    </location>
</feature>
<organism evidence="2 3">
    <name type="scientific">Acinetobacter calcoaceticus</name>
    <dbReference type="NCBI Taxonomy" id="471"/>
    <lineage>
        <taxon>Bacteria</taxon>
        <taxon>Pseudomonadati</taxon>
        <taxon>Pseudomonadota</taxon>
        <taxon>Gammaproteobacteria</taxon>
        <taxon>Moraxellales</taxon>
        <taxon>Moraxellaceae</taxon>
        <taxon>Acinetobacter</taxon>
        <taxon>Acinetobacter calcoaceticus/baumannii complex</taxon>
    </lineage>
</organism>
<evidence type="ECO:0000313" key="2">
    <source>
        <dbReference type="EMBL" id="TCM67351.1"/>
    </source>
</evidence>
<comment type="caution">
    <text evidence="2">The sequence shown here is derived from an EMBL/GenBank/DDBJ whole genome shotgun (WGS) entry which is preliminary data.</text>
</comment>
<keyword evidence="1" id="KW-0472">Membrane</keyword>
<dbReference type="PROSITE" id="PS51257">
    <property type="entry name" value="PROKAR_LIPOPROTEIN"/>
    <property type="match status" value="1"/>
</dbReference>
<sequence>MIRYSALLFLFISGCAGFFVDAHGLCVYNLYSENSLITYISEINGAAGEDAAAFYTVGLVSLLFILLLSWIKNKIIYVLVIFLMLLIQHLFLKLWVESTHYTELVYDSILRCGSASILIMLIGHVMFLLLSLSYLIKKKKSYR</sequence>
<feature type="transmembrane region" description="Helical" evidence="1">
    <location>
        <begin position="115"/>
        <end position="136"/>
    </location>
</feature>
<evidence type="ECO:0000313" key="3">
    <source>
        <dbReference type="Proteomes" id="UP000294963"/>
    </source>
</evidence>
<proteinExistence type="predicted"/>
<evidence type="ECO:0008006" key="4">
    <source>
        <dbReference type="Google" id="ProtNLM"/>
    </source>
</evidence>
<gene>
    <name evidence="2" type="ORF">EC844_109123</name>
</gene>
<protein>
    <recommendedName>
        <fullName evidence="4">Lipoprotein</fullName>
    </recommendedName>
</protein>
<dbReference type="Proteomes" id="UP000294963">
    <property type="component" value="Unassembled WGS sequence"/>
</dbReference>